<evidence type="ECO:0000313" key="2">
    <source>
        <dbReference type="Proteomes" id="UP001529510"/>
    </source>
</evidence>
<proteinExistence type="predicted"/>
<comment type="caution">
    <text evidence="1">The sequence shown here is derived from an EMBL/GenBank/DDBJ whole genome shotgun (WGS) entry which is preliminary data.</text>
</comment>
<dbReference type="EMBL" id="JAMKFB020000018">
    <property type="protein sequence ID" value="KAL0168593.1"/>
    <property type="molecule type" value="Genomic_DNA"/>
</dbReference>
<dbReference type="AlphaFoldDB" id="A0ABD0P3B1"/>
<protein>
    <submittedName>
        <fullName evidence="1">Uncharacterized protein</fullName>
    </submittedName>
</protein>
<feature type="non-terminal residue" evidence="1">
    <location>
        <position position="53"/>
    </location>
</feature>
<name>A0ABD0P3B1_CIRMR</name>
<organism evidence="1 2">
    <name type="scientific">Cirrhinus mrigala</name>
    <name type="common">Mrigala</name>
    <dbReference type="NCBI Taxonomy" id="683832"/>
    <lineage>
        <taxon>Eukaryota</taxon>
        <taxon>Metazoa</taxon>
        <taxon>Chordata</taxon>
        <taxon>Craniata</taxon>
        <taxon>Vertebrata</taxon>
        <taxon>Euteleostomi</taxon>
        <taxon>Actinopterygii</taxon>
        <taxon>Neopterygii</taxon>
        <taxon>Teleostei</taxon>
        <taxon>Ostariophysi</taxon>
        <taxon>Cypriniformes</taxon>
        <taxon>Cyprinidae</taxon>
        <taxon>Labeoninae</taxon>
        <taxon>Labeonini</taxon>
        <taxon>Cirrhinus</taxon>
    </lineage>
</organism>
<keyword evidence="2" id="KW-1185">Reference proteome</keyword>
<evidence type="ECO:0000313" key="1">
    <source>
        <dbReference type="EMBL" id="KAL0168593.1"/>
    </source>
</evidence>
<sequence>DVLNYGLFQPASDGSNGEFLDEEHLIGEYPQLTCEGTPSLEVQGFHLARPDFA</sequence>
<accession>A0ABD0P3B1</accession>
<gene>
    <name evidence="1" type="ORF">M9458_036815</name>
</gene>
<reference evidence="1 2" key="1">
    <citation type="submission" date="2024-05" db="EMBL/GenBank/DDBJ databases">
        <title>Genome sequencing and assembly of Indian major carp, Cirrhinus mrigala (Hamilton, 1822).</title>
        <authorList>
            <person name="Mohindra V."/>
            <person name="Chowdhury L.M."/>
            <person name="Lal K."/>
            <person name="Jena J.K."/>
        </authorList>
    </citation>
    <scope>NUCLEOTIDE SEQUENCE [LARGE SCALE GENOMIC DNA]</scope>
    <source>
        <strain evidence="1">CM1030</strain>
        <tissue evidence="1">Blood</tissue>
    </source>
</reference>
<dbReference type="Proteomes" id="UP001529510">
    <property type="component" value="Unassembled WGS sequence"/>
</dbReference>
<feature type="non-terminal residue" evidence="1">
    <location>
        <position position="1"/>
    </location>
</feature>